<name>A0A453K162_AEGTS</name>
<reference evidence="2" key="2">
    <citation type="journal article" date="2017" name="Nat. Plants">
        <title>The Aegilops tauschii genome reveals multiple impacts of transposons.</title>
        <authorList>
            <person name="Zhao G."/>
            <person name="Zou C."/>
            <person name="Li K."/>
            <person name="Wang K."/>
            <person name="Li T."/>
            <person name="Gao L."/>
            <person name="Zhang X."/>
            <person name="Wang H."/>
            <person name="Yang Z."/>
            <person name="Liu X."/>
            <person name="Jiang W."/>
            <person name="Mao L."/>
            <person name="Kong X."/>
            <person name="Jiao Y."/>
            <person name="Jia J."/>
        </authorList>
    </citation>
    <scope>NUCLEOTIDE SEQUENCE [LARGE SCALE GENOMIC DNA]</scope>
    <source>
        <strain evidence="2">cv. AL8/78</strain>
    </source>
</reference>
<dbReference type="AlphaFoldDB" id="A0A453K162"/>
<reference evidence="2" key="1">
    <citation type="journal article" date="2014" name="Science">
        <title>Ancient hybridizations among the ancestral genomes of bread wheat.</title>
        <authorList>
            <consortium name="International Wheat Genome Sequencing Consortium,"/>
            <person name="Marcussen T."/>
            <person name="Sandve S.R."/>
            <person name="Heier L."/>
            <person name="Spannagl M."/>
            <person name="Pfeifer M."/>
            <person name="Jakobsen K.S."/>
            <person name="Wulff B.B."/>
            <person name="Steuernagel B."/>
            <person name="Mayer K.F."/>
            <person name="Olsen O.A."/>
        </authorList>
    </citation>
    <scope>NUCLEOTIDE SEQUENCE [LARGE SCALE GENOMIC DNA]</scope>
    <source>
        <strain evidence="2">cv. AL8/78</strain>
    </source>
</reference>
<evidence type="ECO:0000313" key="2">
    <source>
        <dbReference type="Proteomes" id="UP000015105"/>
    </source>
</evidence>
<sequence>MCLLKGLVNKGDNKMCGQLIARLHDLLSYILCAQIIYFLEL</sequence>
<evidence type="ECO:0000313" key="1">
    <source>
        <dbReference type="EnsemblPlants" id="AET5Gv20256700.16"/>
    </source>
</evidence>
<dbReference type="Proteomes" id="UP000015105">
    <property type="component" value="Chromosome 5D"/>
</dbReference>
<reference evidence="1" key="5">
    <citation type="journal article" date="2021" name="G3 (Bethesda)">
        <title>Aegilops tauschii genome assembly Aet v5.0 features greater sequence contiguity and improved annotation.</title>
        <authorList>
            <person name="Wang L."/>
            <person name="Zhu T."/>
            <person name="Rodriguez J.C."/>
            <person name="Deal K.R."/>
            <person name="Dubcovsky J."/>
            <person name="McGuire P.E."/>
            <person name="Lux T."/>
            <person name="Spannagl M."/>
            <person name="Mayer K.F.X."/>
            <person name="Baldrich P."/>
            <person name="Meyers B.C."/>
            <person name="Huo N."/>
            <person name="Gu Y.Q."/>
            <person name="Zhou H."/>
            <person name="Devos K.M."/>
            <person name="Bennetzen J.L."/>
            <person name="Unver T."/>
            <person name="Budak H."/>
            <person name="Gulick P.J."/>
            <person name="Galiba G."/>
            <person name="Kalapos B."/>
            <person name="Nelson D.R."/>
            <person name="Li P."/>
            <person name="You F.M."/>
            <person name="Luo M.C."/>
            <person name="Dvorak J."/>
        </authorList>
    </citation>
    <scope>NUCLEOTIDE SEQUENCE [LARGE SCALE GENOMIC DNA]</scope>
    <source>
        <strain evidence="1">cv. AL8/78</strain>
    </source>
</reference>
<protein>
    <submittedName>
        <fullName evidence="1">Uncharacterized protein</fullName>
    </submittedName>
</protein>
<accession>A0A453K162</accession>
<organism evidence="1 2">
    <name type="scientific">Aegilops tauschii subsp. strangulata</name>
    <name type="common">Goatgrass</name>
    <dbReference type="NCBI Taxonomy" id="200361"/>
    <lineage>
        <taxon>Eukaryota</taxon>
        <taxon>Viridiplantae</taxon>
        <taxon>Streptophyta</taxon>
        <taxon>Embryophyta</taxon>
        <taxon>Tracheophyta</taxon>
        <taxon>Spermatophyta</taxon>
        <taxon>Magnoliopsida</taxon>
        <taxon>Liliopsida</taxon>
        <taxon>Poales</taxon>
        <taxon>Poaceae</taxon>
        <taxon>BOP clade</taxon>
        <taxon>Pooideae</taxon>
        <taxon>Triticodae</taxon>
        <taxon>Triticeae</taxon>
        <taxon>Triticinae</taxon>
        <taxon>Aegilops</taxon>
    </lineage>
</organism>
<reference evidence="1" key="3">
    <citation type="journal article" date="2017" name="Nature">
        <title>Genome sequence of the progenitor of the wheat D genome Aegilops tauschii.</title>
        <authorList>
            <person name="Luo M.C."/>
            <person name="Gu Y.Q."/>
            <person name="Puiu D."/>
            <person name="Wang H."/>
            <person name="Twardziok S.O."/>
            <person name="Deal K.R."/>
            <person name="Huo N."/>
            <person name="Zhu T."/>
            <person name="Wang L."/>
            <person name="Wang Y."/>
            <person name="McGuire P.E."/>
            <person name="Liu S."/>
            <person name="Long H."/>
            <person name="Ramasamy R.K."/>
            <person name="Rodriguez J.C."/>
            <person name="Van S.L."/>
            <person name="Yuan L."/>
            <person name="Wang Z."/>
            <person name="Xia Z."/>
            <person name="Xiao L."/>
            <person name="Anderson O.D."/>
            <person name="Ouyang S."/>
            <person name="Liang Y."/>
            <person name="Zimin A.V."/>
            <person name="Pertea G."/>
            <person name="Qi P."/>
            <person name="Bennetzen J.L."/>
            <person name="Dai X."/>
            <person name="Dawson M.W."/>
            <person name="Muller H.G."/>
            <person name="Kugler K."/>
            <person name="Rivarola-Duarte L."/>
            <person name="Spannagl M."/>
            <person name="Mayer K.F.X."/>
            <person name="Lu F.H."/>
            <person name="Bevan M.W."/>
            <person name="Leroy P."/>
            <person name="Li P."/>
            <person name="You F.M."/>
            <person name="Sun Q."/>
            <person name="Liu Z."/>
            <person name="Lyons E."/>
            <person name="Wicker T."/>
            <person name="Salzberg S.L."/>
            <person name="Devos K.M."/>
            <person name="Dvorak J."/>
        </authorList>
    </citation>
    <scope>NUCLEOTIDE SEQUENCE [LARGE SCALE GENOMIC DNA]</scope>
    <source>
        <strain evidence="1">cv. AL8/78</strain>
    </source>
</reference>
<keyword evidence="2" id="KW-1185">Reference proteome</keyword>
<dbReference type="EnsemblPlants" id="AET5Gv20256700.16">
    <property type="protein sequence ID" value="AET5Gv20256700.16"/>
    <property type="gene ID" value="AET5Gv20256700"/>
</dbReference>
<reference evidence="1" key="4">
    <citation type="submission" date="2019-03" db="UniProtKB">
        <authorList>
            <consortium name="EnsemblPlants"/>
        </authorList>
    </citation>
    <scope>IDENTIFICATION</scope>
</reference>
<dbReference type="Gramene" id="AET5Gv20256700.16">
    <property type="protein sequence ID" value="AET5Gv20256700.16"/>
    <property type="gene ID" value="AET5Gv20256700"/>
</dbReference>
<proteinExistence type="predicted"/>